<dbReference type="Pfam" id="PF13356">
    <property type="entry name" value="Arm-DNA-bind_3"/>
    <property type="match status" value="1"/>
</dbReference>
<keyword evidence="2" id="KW-0229">DNA integration</keyword>
<dbReference type="InterPro" id="IPR002104">
    <property type="entry name" value="Integrase_catalytic"/>
</dbReference>
<keyword evidence="3 5" id="KW-0238">DNA-binding</keyword>
<dbReference type="InterPro" id="IPR025166">
    <property type="entry name" value="Integrase_DNA_bind_dom"/>
</dbReference>
<dbReference type="PANTHER" id="PTHR30629">
    <property type="entry name" value="PROPHAGE INTEGRASE"/>
    <property type="match status" value="1"/>
</dbReference>
<dbReference type="Pfam" id="PF00589">
    <property type="entry name" value="Phage_integrase"/>
    <property type="match status" value="1"/>
</dbReference>
<evidence type="ECO:0000313" key="8">
    <source>
        <dbReference type="EMBL" id="MBR9970876.1"/>
    </source>
</evidence>
<dbReference type="InterPro" id="IPR010998">
    <property type="entry name" value="Integrase_recombinase_N"/>
</dbReference>
<accession>A0ABS5I9D3</accession>
<dbReference type="PROSITE" id="PS51900">
    <property type="entry name" value="CB"/>
    <property type="match status" value="1"/>
</dbReference>
<proteinExistence type="inferred from homology"/>
<dbReference type="EMBL" id="JAGTUF010000002">
    <property type="protein sequence ID" value="MBR9970876.1"/>
    <property type="molecule type" value="Genomic_DNA"/>
</dbReference>
<dbReference type="Gene3D" id="1.10.150.130">
    <property type="match status" value="1"/>
</dbReference>
<evidence type="ECO:0000259" key="6">
    <source>
        <dbReference type="PROSITE" id="PS51898"/>
    </source>
</evidence>
<sequence>MTKRLTDASVSRFTIPATGQEEHWDAAISGFGIRITAKGRRSWVLMKRLKIDGKPLVRFTLGEYPAMSLADARKKAGQYIDIIGAGGDPREEEEKQIAATEARRRNTFEGVAGEFIEKYGKRQIRSWARVERSLELHVMPHWRNRPIDSITRRDVNDLLDKLVDGGLSVQANRVLAYVRKLFNWCIERGILETSPAFQVKPPAAEQPRERDLKADEIAALWPAFASLGEPFGPYMQILLILGQRRNEVASMRWQDIDLERGEWTLPRELTKAKRTHIIPLPQMAVDILKTIEPVSYRPSAGRPSIASDFVFTTTGETPISGFGRVKARIDKAAAEARRQEERETVAPWCLHDLRRTAATRMAELGVPVEHIGRVLNHAPRGITATVYDKHTYIPEKRRALDVWADYLKSIVAPEDGGNVVKLRG</sequence>
<feature type="domain" description="Core-binding (CB)" evidence="7">
    <location>
        <begin position="106"/>
        <end position="186"/>
    </location>
</feature>
<dbReference type="CDD" id="cd00801">
    <property type="entry name" value="INT_P4_C"/>
    <property type="match status" value="1"/>
</dbReference>
<evidence type="ECO:0000256" key="1">
    <source>
        <dbReference type="ARBA" id="ARBA00008857"/>
    </source>
</evidence>
<evidence type="ECO:0000259" key="7">
    <source>
        <dbReference type="PROSITE" id="PS51900"/>
    </source>
</evidence>
<evidence type="ECO:0000256" key="2">
    <source>
        <dbReference type="ARBA" id="ARBA00022908"/>
    </source>
</evidence>
<evidence type="ECO:0000256" key="4">
    <source>
        <dbReference type="ARBA" id="ARBA00023172"/>
    </source>
</evidence>
<dbReference type="Proteomes" id="UP000680714">
    <property type="component" value="Unassembled WGS sequence"/>
</dbReference>
<dbReference type="InterPro" id="IPR013762">
    <property type="entry name" value="Integrase-like_cat_sf"/>
</dbReference>
<evidence type="ECO:0000256" key="3">
    <source>
        <dbReference type="ARBA" id="ARBA00023125"/>
    </source>
</evidence>
<keyword evidence="9" id="KW-1185">Reference proteome</keyword>
<dbReference type="SUPFAM" id="SSF56349">
    <property type="entry name" value="DNA breaking-rejoining enzymes"/>
    <property type="match status" value="1"/>
</dbReference>
<dbReference type="InterPro" id="IPR038488">
    <property type="entry name" value="Integrase_DNA-bd_sf"/>
</dbReference>
<name>A0ABS5I9D3_9PROT</name>
<keyword evidence="4" id="KW-0233">DNA recombination</keyword>
<dbReference type="InterPro" id="IPR053876">
    <property type="entry name" value="Phage_int_M"/>
</dbReference>
<dbReference type="RefSeq" id="WP_211546391.1">
    <property type="nucleotide sequence ID" value="NZ_JAGTUF010000002.1"/>
</dbReference>
<gene>
    <name evidence="8" type="ORF">KEC16_04020</name>
</gene>
<organism evidence="8 9">
    <name type="scientific">Magnetospirillum sulfuroxidans</name>
    <dbReference type="NCBI Taxonomy" id="611300"/>
    <lineage>
        <taxon>Bacteria</taxon>
        <taxon>Pseudomonadati</taxon>
        <taxon>Pseudomonadota</taxon>
        <taxon>Alphaproteobacteria</taxon>
        <taxon>Rhodospirillales</taxon>
        <taxon>Rhodospirillaceae</taxon>
        <taxon>Magnetospirillum</taxon>
    </lineage>
</organism>
<dbReference type="Gene3D" id="1.10.443.10">
    <property type="entry name" value="Intergrase catalytic core"/>
    <property type="match status" value="1"/>
</dbReference>
<dbReference type="PROSITE" id="PS51898">
    <property type="entry name" value="TYR_RECOMBINASE"/>
    <property type="match status" value="1"/>
</dbReference>
<dbReference type="InterPro" id="IPR044068">
    <property type="entry name" value="CB"/>
</dbReference>
<comment type="similarity">
    <text evidence="1">Belongs to the 'phage' integrase family.</text>
</comment>
<evidence type="ECO:0000313" key="9">
    <source>
        <dbReference type="Proteomes" id="UP000680714"/>
    </source>
</evidence>
<dbReference type="Gene3D" id="3.30.160.390">
    <property type="entry name" value="Integrase, DNA-binding domain"/>
    <property type="match status" value="1"/>
</dbReference>
<dbReference type="Pfam" id="PF22022">
    <property type="entry name" value="Phage_int_M"/>
    <property type="match status" value="1"/>
</dbReference>
<feature type="domain" description="Tyr recombinase" evidence="6">
    <location>
        <begin position="207"/>
        <end position="401"/>
    </location>
</feature>
<reference evidence="8 9" key="1">
    <citation type="submission" date="2021-04" db="EMBL/GenBank/DDBJ databases">
        <title>Magnetospirillum sulfuroxidans sp. nov., a facultative chemolithoautotrophic sulfur-oxidizing alphaproteobacterium isolated from freshwater sediment and proposals for Paramagetospirillum gen. nov., and Magnetospirillaceae fam. nov.</title>
        <authorList>
            <person name="Koziaeva V."/>
            <person name="Geelhoed J.S."/>
            <person name="Sorokin D.Y."/>
            <person name="Grouzdev D.S."/>
        </authorList>
    </citation>
    <scope>NUCLEOTIDE SEQUENCE [LARGE SCALE GENOMIC DNA]</scope>
    <source>
        <strain evidence="8 9">J10</strain>
    </source>
</reference>
<dbReference type="InterPro" id="IPR050808">
    <property type="entry name" value="Phage_Integrase"/>
</dbReference>
<evidence type="ECO:0000256" key="5">
    <source>
        <dbReference type="PROSITE-ProRule" id="PRU01248"/>
    </source>
</evidence>
<protein>
    <submittedName>
        <fullName evidence="8">Tyrosine-type recombinase/integrase</fullName>
    </submittedName>
</protein>
<dbReference type="PANTHER" id="PTHR30629:SF2">
    <property type="entry name" value="PROPHAGE INTEGRASE INTS-RELATED"/>
    <property type="match status" value="1"/>
</dbReference>
<comment type="caution">
    <text evidence="8">The sequence shown here is derived from an EMBL/GenBank/DDBJ whole genome shotgun (WGS) entry which is preliminary data.</text>
</comment>
<dbReference type="InterPro" id="IPR011010">
    <property type="entry name" value="DNA_brk_join_enz"/>
</dbReference>